<dbReference type="EMBL" id="NCXM01000009">
    <property type="protein sequence ID" value="OSC28923.1"/>
    <property type="molecule type" value="Genomic_DNA"/>
</dbReference>
<accession>A0A1X2L618</accession>
<dbReference type="GO" id="GO:0016757">
    <property type="term" value="F:glycosyltransferase activity"/>
    <property type="evidence" value="ECO:0007669"/>
    <property type="project" value="UniProtKB-KW"/>
</dbReference>
<dbReference type="CDD" id="cd03801">
    <property type="entry name" value="GT4_PimA-like"/>
    <property type="match status" value="1"/>
</dbReference>
<keyword evidence="5" id="KW-1185">Reference proteome</keyword>
<dbReference type="AlphaFoldDB" id="A0A1X2L618"/>
<dbReference type="InterPro" id="IPR028098">
    <property type="entry name" value="Glyco_trans_4-like_N"/>
</dbReference>
<keyword evidence="2" id="KW-0808">Transferase</keyword>
<comment type="caution">
    <text evidence="4">The sequence shown here is derived from an EMBL/GenBank/DDBJ whole genome shotgun (WGS) entry which is preliminary data.</text>
</comment>
<dbReference type="Gene3D" id="3.40.50.2000">
    <property type="entry name" value="Glycogen Phosphorylase B"/>
    <property type="match status" value="2"/>
</dbReference>
<name>A0A1X2L618_9MYCO</name>
<keyword evidence="1" id="KW-0328">Glycosyltransferase</keyword>
<evidence type="ECO:0000313" key="4">
    <source>
        <dbReference type="EMBL" id="OSC28923.1"/>
    </source>
</evidence>
<proteinExistence type="predicted"/>
<sequence>MRPLARVQAEALNRRGADVMLVTSDLHPESGAPRDYELVLDPRFRTAATWPASFAAWHRVREFRPHVVIAELVRDPRWIALAGRAPRVQLVHDDQPHDPAEERPAYERAVFDRWGAHSAATVTYSDYVATAVATRRDVSGSRLHVLPLTSDLDPKLLPPLVGPNGRRDFVMVGRLNPYKNLERVLEAWQQHVMGGGWRGDDLVFIGDGPLEGRTLPEHTRWLAGRYRYSDVVATMAAAKGSIAHYRRASQSGVQVLSMQLGVTPIVSTAGGLPEYQPRGCPAIGVDDVAGLAAAFDQLADPSLAALHGAAAARHYEQRCAVERVVDPLLGVLTEVLADRR</sequence>
<gene>
    <name evidence="4" type="ORF">B8W69_10775</name>
</gene>
<dbReference type="OrthoDB" id="3743653at2"/>
<evidence type="ECO:0000256" key="1">
    <source>
        <dbReference type="ARBA" id="ARBA00022676"/>
    </source>
</evidence>
<dbReference type="SUPFAM" id="SSF53756">
    <property type="entry name" value="UDP-Glycosyltransferase/glycogen phosphorylase"/>
    <property type="match status" value="1"/>
</dbReference>
<dbReference type="Proteomes" id="UP000242320">
    <property type="component" value="Unassembled WGS sequence"/>
</dbReference>
<feature type="domain" description="Glycosyltransferase subfamily 4-like N-terminal" evidence="3">
    <location>
        <begin position="9"/>
        <end position="148"/>
    </location>
</feature>
<evidence type="ECO:0000256" key="2">
    <source>
        <dbReference type="ARBA" id="ARBA00022679"/>
    </source>
</evidence>
<reference evidence="4 5" key="1">
    <citation type="submission" date="2017-04" db="EMBL/GenBank/DDBJ databases">
        <title>The new phylogeny of genus Mycobacterium.</title>
        <authorList>
            <person name="Tortoli E."/>
            <person name="Trovato A."/>
            <person name="Cirillo D.M."/>
        </authorList>
    </citation>
    <scope>NUCLEOTIDE SEQUENCE [LARGE SCALE GENOMIC DNA]</scope>
    <source>
        <strain evidence="4 5">DSM 45247</strain>
    </source>
</reference>
<evidence type="ECO:0000313" key="5">
    <source>
        <dbReference type="Proteomes" id="UP000242320"/>
    </source>
</evidence>
<dbReference type="Pfam" id="PF13439">
    <property type="entry name" value="Glyco_transf_4"/>
    <property type="match status" value="1"/>
</dbReference>
<dbReference type="PANTHER" id="PTHR12526">
    <property type="entry name" value="GLYCOSYLTRANSFERASE"/>
    <property type="match status" value="1"/>
</dbReference>
<evidence type="ECO:0000259" key="3">
    <source>
        <dbReference type="Pfam" id="PF13439"/>
    </source>
</evidence>
<protein>
    <recommendedName>
        <fullName evidence="3">Glycosyltransferase subfamily 4-like N-terminal domain-containing protein</fullName>
    </recommendedName>
</protein>
<dbReference type="Pfam" id="PF13692">
    <property type="entry name" value="Glyco_trans_1_4"/>
    <property type="match status" value="1"/>
</dbReference>
<dbReference type="PANTHER" id="PTHR12526:SF510">
    <property type="entry name" value="D-INOSITOL 3-PHOSPHATE GLYCOSYLTRANSFERASE"/>
    <property type="match status" value="1"/>
</dbReference>
<organism evidence="4 5">
    <name type="scientific">Mycolicibacterium vulneris</name>
    <dbReference type="NCBI Taxonomy" id="547163"/>
    <lineage>
        <taxon>Bacteria</taxon>
        <taxon>Bacillati</taxon>
        <taxon>Actinomycetota</taxon>
        <taxon>Actinomycetes</taxon>
        <taxon>Mycobacteriales</taxon>
        <taxon>Mycobacteriaceae</taxon>
        <taxon>Mycolicibacterium</taxon>
    </lineage>
</organism>